<dbReference type="PANTHER" id="PTHR36181">
    <property type="entry name" value="INTRON-ENCODED ENDONUCLEASE AI3-RELATED"/>
    <property type="match status" value="1"/>
</dbReference>
<accession>A0A2H0EDL2</accession>
<evidence type="ECO:0000313" key="2">
    <source>
        <dbReference type="EMBL" id="PIP91910.1"/>
    </source>
</evidence>
<dbReference type="InterPro" id="IPR051289">
    <property type="entry name" value="LAGLIDADG_Endonuclease"/>
</dbReference>
<dbReference type="AlphaFoldDB" id="A0A2H0EDL2"/>
<sequence>MDNTVGSLRQLADDPVTTEVKNRNGIKSLSHYTPTSLSKEIRNIPEYITGYVDGEGCFTVTFNQKTKALLGWELKPSFSVSQNEDRRQVLDIIREYFGCGYIRRDYADKTVKFEVRDHNDLMTKIIPHFERFPLLSSKQKDFELFKKICKMVDLKLHLKREEFIKIIQLAYQMNSSGKRRRTQEEIINSLR</sequence>
<feature type="domain" description="Homing endonuclease LAGLIDADG" evidence="1">
    <location>
        <begin position="48"/>
        <end position="149"/>
    </location>
</feature>
<keyword evidence="2" id="KW-0378">Hydrolase</keyword>
<dbReference type="GO" id="GO:0004519">
    <property type="term" value="F:endonuclease activity"/>
    <property type="evidence" value="ECO:0007669"/>
    <property type="project" value="UniProtKB-KW"/>
</dbReference>
<dbReference type="InterPro" id="IPR027434">
    <property type="entry name" value="Homing_endonucl"/>
</dbReference>
<keyword evidence="2" id="KW-0540">Nuclease</keyword>
<dbReference type="SUPFAM" id="SSF55608">
    <property type="entry name" value="Homing endonucleases"/>
    <property type="match status" value="1"/>
</dbReference>
<dbReference type="Pfam" id="PF00961">
    <property type="entry name" value="LAGLIDADG_1"/>
    <property type="match status" value="1"/>
</dbReference>
<dbReference type="Gene3D" id="3.10.28.10">
    <property type="entry name" value="Homing endonucleases"/>
    <property type="match status" value="1"/>
</dbReference>
<comment type="caution">
    <text evidence="2">The sequence shown here is derived from an EMBL/GenBank/DDBJ whole genome shotgun (WGS) entry which is preliminary data.</text>
</comment>
<proteinExistence type="predicted"/>
<dbReference type="Proteomes" id="UP000229241">
    <property type="component" value="Unassembled WGS sequence"/>
</dbReference>
<organism evidence="2 3">
    <name type="scientific">Candidatus Wolfebacteria bacterium CG18_big_fil_WC_8_21_14_2_50_39_7</name>
    <dbReference type="NCBI Taxonomy" id="1975071"/>
    <lineage>
        <taxon>Bacteria</taxon>
        <taxon>Candidatus Wolfeibacteriota</taxon>
    </lineage>
</organism>
<dbReference type="PANTHER" id="PTHR36181:SF2">
    <property type="entry name" value="INTRON-ENCODED ENDONUCLEASE AI3-RELATED"/>
    <property type="match status" value="1"/>
</dbReference>
<evidence type="ECO:0000259" key="1">
    <source>
        <dbReference type="Pfam" id="PF00961"/>
    </source>
</evidence>
<gene>
    <name evidence="2" type="ORF">COW77_02920</name>
</gene>
<evidence type="ECO:0000313" key="3">
    <source>
        <dbReference type="Proteomes" id="UP000229241"/>
    </source>
</evidence>
<keyword evidence="2" id="KW-0255">Endonuclease</keyword>
<name>A0A2H0EDL2_9BACT</name>
<reference evidence="2 3" key="1">
    <citation type="submission" date="2017-09" db="EMBL/GenBank/DDBJ databases">
        <title>Depth-based differentiation of microbial function through sediment-hosted aquifers and enrichment of novel symbionts in the deep terrestrial subsurface.</title>
        <authorList>
            <person name="Probst A.J."/>
            <person name="Ladd B."/>
            <person name="Jarett J.K."/>
            <person name="Geller-Mcgrath D.E."/>
            <person name="Sieber C.M."/>
            <person name="Emerson J.B."/>
            <person name="Anantharaman K."/>
            <person name="Thomas B.C."/>
            <person name="Malmstrom R."/>
            <person name="Stieglmeier M."/>
            <person name="Klingl A."/>
            <person name="Woyke T."/>
            <person name="Ryan C.M."/>
            <person name="Banfield J.F."/>
        </authorList>
    </citation>
    <scope>NUCLEOTIDE SEQUENCE [LARGE SCALE GENOMIC DNA]</scope>
    <source>
        <strain evidence="2">CG18_big_fil_WC_8_21_14_2_50_39_7</strain>
    </source>
</reference>
<dbReference type="InterPro" id="IPR004860">
    <property type="entry name" value="LAGLIDADG_dom"/>
</dbReference>
<protein>
    <submittedName>
        <fullName evidence="2">Endonuclease</fullName>
    </submittedName>
</protein>
<dbReference type="EMBL" id="PCTX01000091">
    <property type="protein sequence ID" value="PIP91910.1"/>
    <property type="molecule type" value="Genomic_DNA"/>
</dbReference>